<sequence>MPHLVEQPSIIPPAGQNPKLIEEYSGRVATKTDQVSIARIVCPPGWSEVGQCPEFTETKVILKGMLQVEHKDGVMLVRAGQAAICHPGEWVKYSACKTEGAEYVTVCIPAFSPSTVHRDEK</sequence>
<keyword evidence="2" id="KW-1185">Reference proteome</keyword>
<organism evidence="1 2">
    <name type="scientific">Candidatus Nitronereus thalassa</name>
    <dbReference type="NCBI Taxonomy" id="3020898"/>
    <lineage>
        <taxon>Bacteria</taxon>
        <taxon>Pseudomonadati</taxon>
        <taxon>Nitrospirota</taxon>
        <taxon>Nitrospiria</taxon>
        <taxon>Nitrospirales</taxon>
        <taxon>Nitrospiraceae</taxon>
        <taxon>Candidatus Nitronereus</taxon>
    </lineage>
</organism>
<name>A0ABU3K3L2_9BACT</name>
<accession>A0ABU3K3L2</accession>
<gene>
    <name evidence="1" type="ORF">PPG34_01335</name>
</gene>
<dbReference type="Gene3D" id="2.60.120.10">
    <property type="entry name" value="Jelly Rolls"/>
    <property type="match status" value="1"/>
</dbReference>
<evidence type="ECO:0000313" key="2">
    <source>
        <dbReference type="Proteomes" id="UP001250932"/>
    </source>
</evidence>
<reference evidence="1 2" key="1">
    <citation type="journal article" date="2023" name="ISME J.">
        <title>Cultivation and genomic characterization of novel and ubiquitous marine nitrite-oxidizing bacteria from the Nitrospirales.</title>
        <authorList>
            <person name="Mueller A.J."/>
            <person name="Daebeler A."/>
            <person name="Herbold C.W."/>
            <person name="Kirkegaard R.H."/>
            <person name="Daims H."/>
        </authorList>
    </citation>
    <scope>NUCLEOTIDE SEQUENCE [LARGE SCALE GENOMIC DNA]</scope>
    <source>
        <strain evidence="1 2">EB</strain>
    </source>
</reference>
<protein>
    <recommendedName>
        <fullName evidence="3">Cupin</fullName>
    </recommendedName>
</protein>
<proteinExistence type="predicted"/>
<comment type="caution">
    <text evidence="1">The sequence shown here is derived from an EMBL/GenBank/DDBJ whole genome shotgun (WGS) entry which is preliminary data.</text>
</comment>
<evidence type="ECO:0008006" key="3">
    <source>
        <dbReference type="Google" id="ProtNLM"/>
    </source>
</evidence>
<dbReference type="SUPFAM" id="SSF51182">
    <property type="entry name" value="RmlC-like cupins"/>
    <property type="match status" value="1"/>
</dbReference>
<dbReference type="Proteomes" id="UP001250932">
    <property type="component" value="Unassembled WGS sequence"/>
</dbReference>
<dbReference type="RefSeq" id="WP_313831330.1">
    <property type="nucleotide sequence ID" value="NZ_JAQOUE010000001.1"/>
</dbReference>
<dbReference type="EMBL" id="JAQOUE010000001">
    <property type="protein sequence ID" value="MDT7040971.1"/>
    <property type="molecule type" value="Genomic_DNA"/>
</dbReference>
<dbReference type="InterPro" id="IPR011051">
    <property type="entry name" value="RmlC_Cupin_sf"/>
</dbReference>
<dbReference type="InterPro" id="IPR014710">
    <property type="entry name" value="RmlC-like_jellyroll"/>
</dbReference>
<evidence type="ECO:0000313" key="1">
    <source>
        <dbReference type="EMBL" id="MDT7040971.1"/>
    </source>
</evidence>